<sequence>MTPSPWLNDAVSLVDAFRAGTISPLEALEESLSAIASSELNAISHLDAKSARAAAATADIALPFGGVPMGIKELEDVNGWPQTEASLVFADRVASNDSLQVQRLRAAGAVIAAQTTASEFGGINCTRTKLHGATHNPWMQGKTPGGSSGGSAAAVAGGLLPIASGGDGGGSIRIPAGFTGLLGLKGTFGRIPRGPHAMHPPLTVNLGCLSRSVRDTARWFDVTNGFSPYDTLSLPRVQNWEAQLGTMDLRNKRVAIVYDLGSAVVGPKQIAVLEDLAKFLVREAQLKQVDVHIAFPQGGLEWAMSNLIGLAGELGDRYPACEGDLTGEIQLGMRLAQDLSINTAGATELFRADMNFQMAEIFNQTDFIISATNPDVAFAAEGPMATTVEGIDLMKEYGFNRAIGNNGALTIPANLTGVPGISIPAGLVDGLPVGLQIMGRHHEEQLLLDLALMVERARPWSLTAPLR</sequence>
<dbReference type="SUPFAM" id="SSF75304">
    <property type="entry name" value="Amidase signature (AS) enzymes"/>
    <property type="match status" value="1"/>
</dbReference>
<organism evidence="2">
    <name type="scientific">freshwater metagenome</name>
    <dbReference type="NCBI Taxonomy" id="449393"/>
    <lineage>
        <taxon>unclassified sequences</taxon>
        <taxon>metagenomes</taxon>
        <taxon>ecological metagenomes</taxon>
    </lineage>
</organism>
<proteinExistence type="predicted"/>
<dbReference type="InterPro" id="IPR000120">
    <property type="entry name" value="Amidase"/>
</dbReference>
<dbReference type="PANTHER" id="PTHR11895">
    <property type="entry name" value="TRANSAMIDASE"/>
    <property type="match status" value="1"/>
</dbReference>
<dbReference type="EMBL" id="CAFAAB010000028">
    <property type="protein sequence ID" value="CAB4778843.1"/>
    <property type="molecule type" value="Genomic_DNA"/>
</dbReference>
<name>A0A6J6W6V1_9ZZZZ</name>
<dbReference type="InterPro" id="IPR023631">
    <property type="entry name" value="Amidase_dom"/>
</dbReference>
<feature type="domain" description="Amidase" evidence="1">
    <location>
        <begin position="26"/>
        <end position="448"/>
    </location>
</feature>
<reference evidence="2" key="1">
    <citation type="submission" date="2020-05" db="EMBL/GenBank/DDBJ databases">
        <authorList>
            <person name="Chiriac C."/>
            <person name="Salcher M."/>
            <person name="Ghai R."/>
            <person name="Kavagutti S V."/>
        </authorList>
    </citation>
    <scope>NUCLEOTIDE SEQUENCE</scope>
</reference>
<evidence type="ECO:0000259" key="1">
    <source>
        <dbReference type="Pfam" id="PF01425"/>
    </source>
</evidence>
<dbReference type="Pfam" id="PF01425">
    <property type="entry name" value="Amidase"/>
    <property type="match status" value="1"/>
</dbReference>
<evidence type="ECO:0000313" key="2">
    <source>
        <dbReference type="EMBL" id="CAB4778843.1"/>
    </source>
</evidence>
<dbReference type="PANTHER" id="PTHR11895:SF7">
    <property type="entry name" value="GLUTAMYL-TRNA(GLN) AMIDOTRANSFERASE SUBUNIT A, MITOCHONDRIAL"/>
    <property type="match status" value="1"/>
</dbReference>
<dbReference type="PROSITE" id="PS00571">
    <property type="entry name" value="AMIDASES"/>
    <property type="match status" value="1"/>
</dbReference>
<dbReference type="AlphaFoldDB" id="A0A6J6W6V1"/>
<dbReference type="InterPro" id="IPR020556">
    <property type="entry name" value="Amidase_CS"/>
</dbReference>
<dbReference type="Gene3D" id="3.90.1300.10">
    <property type="entry name" value="Amidase signature (AS) domain"/>
    <property type="match status" value="1"/>
</dbReference>
<dbReference type="GO" id="GO:0003824">
    <property type="term" value="F:catalytic activity"/>
    <property type="evidence" value="ECO:0007669"/>
    <property type="project" value="InterPro"/>
</dbReference>
<dbReference type="InterPro" id="IPR036928">
    <property type="entry name" value="AS_sf"/>
</dbReference>
<gene>
    <name evidence="2" type="ORF">UFOPK2958_00385</name>
</gene>
<protein>
    <submittedName>
        <fullName evidence="2">Unannotated protein</fullName>
    </submittedName>
</protein>
<accession>A0A6J6W6V1</accession>